<reference evidence="8" key="3">
    <citation type="submission" date="2015-03" db="EMBL/GenBank/DDBJ databases">
        <authorList>
            <person name="Murphy D."/>
        </authorList>
    </citation>
    <scope>NUCLEOTIDE SEQUENCE [LARGE SCALE GENOMIC DNA]</scope>
    <source>
        <strain evidence="8">A125KOH2</strain>
    </source>
</reference>
<proteinExistence type="inferred from homology"/>
<keyword evidence="4" id="KW-0408">Iron</keyword>
<dbReference type="CDD" id="cd01140">
    <property type="entry name" value="FatB"/>
    <property type="match status" value="1"/>
</dbReference>
<name>A0A0T9PLK2_9GAMM</name>
<evidence type="ECO:0000256" key="5">
    <source>
        <dbReference type="ARBA" id="ARBA00022729"/>
    </source>
</evidence>
<evidence type="ECO:0000313" key="10">
    <source>
        <dbReference type="Proteomes" id="UP000044625"/>
    </source>
</evidence>
<evidence type="ECO:0000256" key="2">
    <source>
        <dbReference type="ARBA" id="ARBA00008814"/>
    </source>
</evidence>
<dbReference type="STRING" id="1288385.ERS137968_03194"/>
<keyword evidence="4" id="KW-0406">Ion transport</keyword>
<protein>
    <submittedName>
        <fullName evidence="8 9">Iron transport protein</fullName>
    </submittedName>
</protein>
<keyword evidence="3" id="KW-0813">Transport</keyword>
<dbReference type="SUPFAM" id="SSF53807">
    <property type="entry name" value="Helical backbone' metal receptor"/>
    <property type="match status" value="1"/>
</dbReference>
<evidence type="ECO:0000256" key="1">
    <source>
        <dbReference type="ARBA" id="ARBA00004196"/>
    </source>
</evidence>
<keyword evidence="5 6" id="KW-0732">Signal</keyword>
<keyword evidence="4" id="KW-0410">Iron transport</keyword>
<feature type="signal peptide" evidence="6">
    <location>
        <begin position="1"/>
        <end position="19"/>
    </location>
</feature>
<dbReference type="Proteomes" id="UP000045840">
    <property type="component" value="Unassembled WGS sequence"/>
</dbReference>
<evidence type="ECO:0000313" key="11">
    <source>
        <dbReference type="Proteomes" id="UP000045840"/>
    </source>
</evidence>
<dbReference type="Gene3D" id="3.40.50.1980">
    <property type="entry name" value="Nitrogenase molybdenum iron protein domain"/>
    <property type="match status" value="2"/>
</dbReference>
<organism evidence="8 11">
    <name type="scientific">Yersinia pekkanenii</name>
    <dbReference type="NCBI Taxonomy" id="1288385"/>
    <lineage>
        <taxon>Bacteria</taxon>
        <taxon>Pseudomonadati</taxon>
        <taxon>Pseudomonadota</taxon>
        <taxon>Gammaproteobacteria</taxon>
        <taxon>Enterobacterales</taxon>
        <taxon>Yersiniaceae</taxon>
        <taxon>Yersinia</taxon>
    </lineage>
</organism>
<dbReference type="AlphaFoldDB" id="A0A0T9PLK2"/>
<dbReference type="PANTHER" id="PTHR30532:SF28">
    <property type="entry name" value="PETROBACTIN-BINDING PROTEIN YCLQ"/>
    <property type="match status" value="1"/>
</dbReference>
<dbReference type="InterPro" id="IPR051313">
    <property type="entry name" value="Bact_iron-sidero_bind"/>
</dbReference>
<comment type="subcellular location">
    <subcellularLocation>
        <location evidence="1">Cell envelope</location>
    </subcellularLocation>
</comment>
<evidence type="ECO:0000259" key="7">
    <source>
        <dbReference type="PROSITE" id="PS50983"/>
    </source>
</evidence>
<gene>
    <name evidence="8" type="primary">yclQ</name>
    <name evidence="8" type="ORF">ERS008529_01936</name>
    <name evidence="9" type="ORF">ERS137968_03194</name>
</gene>
<feature type="chain" id="PRO_5006694699" evidence="6">
    <location>
        <begin position="20"/>
        <end position="317"/>
    </location>
</feature>
<dbReference type="PROSITE" id="PS50983">
    <property type="entry name" value="FE_B12_PBP"/>
    <property type="match status" value="1"/>
</dbReference>
<reference evidence="11" key="1">
    <citation type="submission" date="2015-03" db="EMBL/GenBank/DDBJ databases">
        <authorList>
            <consortium name="Pathogen Informatics"/>
        </authorList>
    </citation>
    <scope>NUCLEOTIDE SEQUENCE [LARGE SCALE GENOMIC DNA]</scope>
    <source>
        <strain evidence="11">A125KOH2</strain>
    </source>
</reference>
<reference evidence="9 10" key="2">
    <citation type="submission" date="2015-03" db="EMBL/GenBank/DDBJ databases">
        <authorList>
            <consortium name="Pathogen Informatics"/>
            <person name="Murphy D."/>
        </authorList>
    </citation>
    <scope>NUCLEOTIDE SEQUENCE [LARGE SCALE GENOMIC DNA]</scope>
    <source>
        <strain evidence="10">type strain: CIP110230</strain>
        <strain evidence="9">Type strain: CIP110230</strain>
    </source>
</reference>
<keyword evidence="10" id="KW-1185">Reference proteome</keyword>
<dbReference type="RefSeq" id="WP_049612671.1">
    <property type="nucleotide sequence ID" value="NZ_CAWMMU010000017.1"/>
</dbReference>
<evidence type="ECO:0000313" key="8">
    <source>
        <dbReference type="EMBL" id="CNH71745.1"/>
    </source>
</evidence>
<evidence type="ECO:0000256" key="3">
    <source>
        <dbReference type="ARBA" id="ARBA00022448"/>
    </source>
</evidence>
<dbReference type="GO" id="GO:0030288">
    <property type="term" value="C:outer membrane-bounded periplasmic space"/>
    <property type="evidence" value="ECO:0007669"/>
    <property type="project" value="TreeGrafter"/>
</dbReference>
<dbReference type="Proteomes" id="UP000044625">
    <property type="component" value="Unassembled WGS sequence"/>
</dbReference>
<feature type="domain" description="Fe/B12 periplasmic-binding" evidence="7">
    <location>
        <begin position="51"/>
        <end position="314"/>
    </location>
</feature>
<dbReference type="InterPro" id="IPR033870">
    <property type="entry name" value="FatB"/>
</dbReference>
<dbReference type="GO" id="GO:1901678">
    <property type="term" value="P:iron coordination entity transport"/>
    <property type="evidence" value="ECO:0007669"/>
    <property type="project" value="UniProtKB-ARBA"/>
</dbReference>
<dbReference type="EMBL" id="CWJL01000017">
    <property type="protein sequence ID" value="CRY68096.1"/>
    <property type="molecule type" value="Genomic_DNA"/>
</dbReference>
<evidence type="ECO:0000256" key="4">
    <source>
        <dbReference type="ARBA" id="ARBA00022496"/>
    </source>
</evidence>
<dbReference type="InterPro" id="IPR002491">
    <property type="entry name" value="ABC_transptr_periplasmic_BD"/>
</dbReference>
<dbReference type="OrthoDB" id="63946at2"/>
<accession>A0A0T9PLK2</accession>
<dbReference type="EMBL" id="CQAZ01000015">
    <property type="protein sequence ID" value="CNH71745.1"/>
    <property type="molecule type" value="Genomic_DNA"/>
</dbReference>
<dbReference type="PROSITE" id="PS51257">
    <property type="entry name" value="PROKAR_LIPOPROTEIN"/>
    <property type="match status" value="1"/>
</dbReference>
<comment type="similarity">
    <text evidence="2">Belongs to the bacterial solute-binding protein 8 family.</text>
</comment>
<dbReference type="PANTHER" id="PTHR30532">
    <property type="entry name" value="IRON III DICITRATE-BINDING PERIPLASMIC PROTEIN"/>
    <property type="match status" value="1"/>
</dbReference>
<evidence type="ECO:0000256" key="6">
    <source>
        <dbReference type="SAM" id="SignalP"/>
    </source>
</evidence>
<evidence type="ECO:0000313" key="9">
    <source>
        <dbReference type="EMBL" id="CRY68096.1"/>
    </source>
</evidence>
<sequence>MRLRLALFSSLLAATVAITGCDDSSAAPEESAKISIEHAQGTTQVPLNPQKVIILNPSVLDMADALDIKVAGVPQTSTHLPAFLSKYSGTEYLNAGTLFEPDYEVLSQAKPDLIIAGGRAHDAYDKLSAIAPTIALDIDPKHFTQSLTQRTEQLASIFGKEAEAKTLLSKFTSQINTIKQKSAHAGSAMVVMVSGGKMSAYTPGSRFGFIFDELGFSSAANFTEAGNHGNVVTSEFILNANPEWLFVLDRDNAIGRTEGQSAQQILDNPLINKTKAWQNNHIIYIDSASLYIAGGIQSYTQLMDKISAVLDKQAAAQ</sequence>
<dbReference type="Pfam" id="PF01497">
    <property type="entry name" value="Peripla_BP_2"/>
    <property type="match status" value="1"/>
</dbReference>